<evidence type="ECO:0000256" key="8">
    <source>
        <dbReference type="ARBA" id="ARBA00023242"/>
    </source>
</evidence>
<keyword evidence="7" id="KW-0819">tRNA processing</keyword>
<evidence type="ECO:0000256" key="4">
    <source>
        <dbReference type="ARBA" id="ARBA00009567"/>
    </source>
</evidence>
<evidence type="ECO:0000313" key="10">
    <source>
        <dbReference type="WBParaSite" id="Pan_g6672.t1"/>
    </source>
</evidence>
<dbReference type="AlphaFoldDB" id="A0A7E4W2U5"/>
<dbReference type="UniPathway" id="UPA00988"/>
<dbReference type="PANTHER" id="PTHR15641:SF1">
    <property type="entry name" value="ELONGATOR COMPLEX PROTEIN 5"/>
    <property type="match status" value="1"/>
</dbReference>
<evidence type="ECO:0000256" key="6">
    <source>
        <dbReference type="ARBA" id="ARBA00022490"/>
    </source>
</evidence>
<dbReference type="Proteomes" id="UP000492821">
    <property type="component" value="Unassembled WGS sequence"/>
</dbReference>
<comment type="similarity">
    <text evidence="4">Belongs to the ELP5 family.</text>
</comment>
<evidence type="ECO:0000256" key="3">
    <source>
        <dbReference type="ARBA" id="ARBA00005043"/>
    </source>
</evidence>
<reference evidence="10" key="2">
    <citation type="submission" date="2020-10" db="UniProtKB">
        <authorList>
            <consortium name="WormBaseParasite"/>
        </authorList>
    </citation>
    <scope>IDENTIFICATION</scope>
</reference>
<dbReference type="GO" id="GO:0005634">
    <property type="term" value="C:nucleus"/>
    <property type="evidence" value="ECO:0007669"/>
    <property type="project" value="UniProtKB-SubCell"/>
</dbReference>
<dbReference type="GO" id="GO:0002098">
    <property type="term" value="P:tRNA wobble uridine modification"/>
    <property type="evidence" value="ECO:0007669"/>
    <property type="project" value="InterPro"/>
</dbReference>
<dbReference type="WBParaSite" id="Pan_g6672.t1">
    <property type="protein sequence ID" value="Pan_g6672.t1"/>
    <property type="gene ID" value="Pan_g6672"/>
</dbReference>
<evidence type="ECO:0000256" key="2">
    <source>
        <dbReference type="ARBA" id="ARBA00004496"/>
    </source>
</evidence>
<keyword evidence="6" id="KW-0963">Cytoplasm</keyword>
<evidence type="ECO:0000256" key="7">
    <source>
        <dbReference type="ARBA" id="ARBA00022694"/>
    </source>
</evidence>
<dbReference type="GO" id="GO:0005829">
    <property type="term" value="C:cytosol"/>
    <property type="evidence" value="ECO:0007669"/>
    <property type="project" value="TreeGrafter"/>
</dbReference>
<protein>
    <recommendedName>
        <fullName evidence="5">Elongator complex protein 5</fullName>
    </recommendedName>
</protein>
<comment type="pathway">
    <text evidence="3">tRNA modification; 5-methoxycarbonylmethyl-2-thiouridine-tRNA biosynthesis.</text>
</comment>
<comment type="subcellular location">
    <subcellularLocation>
        <location evidence="2">Cytoplasm</location>
    </subcellularLocation>
    <subcellularLocation>
        <location evidence="1">Nucleus</location>
    </subcellularLocation>
</comment>
<keyword evidence="8" id="KW-0539">Nucleus</keyword>
<reference evidence="9" key="1">
    <citation type="journal article" date="2013" name="Genetics">
        <title>The draft genome and transcriptome of Panagrellus redivivus are shaped by the harsh demands of a free-living lifestyle.</title>
        <authorList>
            <person name="Srinivasan J."/>
            <person name="Dillman A.R."/>
            <person name="Macchietto M.G."/>
            <person name="Heikkinen L."/>
            <person name="Lakso M."/>
            <person name="Fracchia K.M."/>
            <person name="Antoshechkin I."/>
            <person name="Mortazavi A."/>
            <person name="Wong G."/>
            <person name="Sternberg P.W."/>
        </authorList>
    </citation>
    <scope>NUCLEOTIDE SEQUENCE [LARGE SCALE GENOMIC DNA]</scope>
    <source>
        <strain evidence="9">MT8872</strain>
    </source>
</reference>
<evidence type="ECO:0000256" key="5">
    <source>
        <dbReference type="ARBA" id="ARBA00020264"/>
    </source>
</evidence>
<dbReference type="PANTHER" id="PTHR15641">
    <property type="entry name" value="ELONGATOR COMPLEX PROTEIN 5"/>
    <property type="match status" value="1"/>
</dbReference>
<dbReference type="GO" id="GO:0000049">
    <property type="term" value="F:tRNA binding"/>
    <property type="evidence" value="ECO:0007669"/>
    <property type="project" value="TreeGrafter"/>
</dbReference>
<evidence type="ECO:0000256" key="1">
    <source>
        <dbReference type="ARBA" id="ARBA00004123"/>
    </source>
</evidence>
<organism evidence="9 10">
    <name type="scientific">Panagrellus redivivus</name>
    <name type="common">Microworm</name>
    <dbReference type="NCBI Taxonomy" id="6233"/>
    <lineage>
        <taxon>Eukaryota</taxon>
        <taxon>Metazoa</taxon>
        <taxon>Ecdysozoa</taxon>
        <taxon>Nematoda</taxon>
        <taxon>Chromadorea</taxon>
        <taxon>Rhabditida</taxon>
        <taxon>Tylenchina</taxon>
        <taxon>Panagrolaimomorpha</taxon>
        <taxon>Panagrolaimoidea</taxon>
        <taxon>Panagrolaimidae</taxon>
        <taxon>Panagrellus</taxon>
    </lineage>
</organism>
<keyword evidence="9" id="KW-1185">Reference proteome</keyword>
<dbReference type="InterPro" id="IPR019519">
    <property type="entry name" value="Elp5"/>
</dbReference>
<dbReference type="GO" id="GO:0033588">
    <property type="term" value="C:elongator holoenzyme complex"/>
    <property type="evidence" value="ECO:0007669"/>
    <property type="project" value="InterPro"/>
</dbReference>
<name>A0A7E4W2U5_PANRE</name>
<sequence length="286" mass="30965">MQSLSFAGLILIDEKRDISGRPIWLSAVNRASKLGFQTRVLLFSETENDIVPHLSNHQNVAFIDCLDGDSDPLSMIQTEADGLAGQSRSLLVVDTATPLIRQFGTNKVSAALYYASQSCPLLTRFRRDIVPEVEAARLRGLATTLLTLNADADTGKQLCTTLTFKKAAPATIREKVESYTIDPETTNIVSHAFEAKPSVAPTATGNDFLGCAAVNRPSASGTAAGNTRAQREKASVVLPFTRAQTEQGLVGLNANTRRKPLGAKIEYFADKDDDLDDSDPDDDLMY</sequence>
<evidence type="ECO:0000313" key="9">
    <source>
        <dbReference type="Proteomes" id="UP000492821"/>
    </source>
</evidence>
<proteinExistence type="inferred from homology"/>
<accession>A0A7E4W2U5</accession>